<dbReference type="EMBL" id="BAABCA010000008">
    <property type="protein sequence ID" value="GAA4239505.1"/>
    <property type="molecule type" value="Genomic_DNA"/>
</dbReference>
<keyword evidence="3" id="KW-1185">Reference proteome</keyword>
<evidence type="ECO:0000313" key="2">
    <source>
        <dbReference type="EMBL" id="GAA4239505.1"/>
    </source>
</evidence>
<protein>
    <submittedName>
        <fullName evidence="2">Uncharacterized protein</fullName>
    </submittedName>
</protein>
<reference evidence="3" key="1">
    <citation type="journal article" date="2019" name="Int. J. Syst. Evol. Microbiol.">
        <title>The Global Catalogue of Microorganisms (GCM) 10K type strain sequencing project: providing services to taxonomists for standard genome sequencing and annotation.</title>
        <authorList>
            <consortium name="The Broad Institute Genomics Platform"/>
            <consortium name="The Broad Institute Genome Sequencing Center for Infectious Disease"/>
            <person name="Wu L."/>
            <person name="Ma J."/>
        </authorList>
    </citation>
    <scope>NUCLEOTIDE SEQUENCE [LARGE SCALE GENOMIC DNA]</scope>
    <source>
        <strain evidence="3">JCM 17630</strain>
    </source>
</reference>
<gene>
    <name evidence="2" type="ORF">GCM10022291_34080</name>
</gene>
<dbReference type="Proteomes" id="UP001501496">
    <property type="component" value="Unassembled WGS sequence"/>
</dbReference>
<keyword evidence="1" id="KW-0732">Signal</keyword>
<dbReference type="RefSeq" id="WP_344789574.1">
    <property type="nucleotide sequence ID" value="NZ_BAABCA010000008.1"/>
</dbReference>
<comment type="caution">
    <text evidence="2">The sequence shown here is derived from an EMBL/GenBank/DDBJ whole genome shotgun (WGS) entry which is preliminary data.</text>
</comment>
<accession>A0ABP8CIM2</accession>
<proteinExistence type="predicted"/>
<feature type="chain" id="PRO_5046376348" evidence="1">
    <location>
        <begin position="21"/>
        <end position="56"/>
    </location>
</feature>
<evidence type="ECO:0000313" key="3">
    <source>
        <dbReference type="Proteomes" id="UP001501496"/>
    </source>
</evidence>
<organism evidence="2 3">
    <name type="scientific">Postechiella marina</name>
    <dbReference type="NCBI Taxonomy" id="943941"/>
    <lineage>
        <taxon>Bacteria</taxon>
        <taxon>Pseudomonadati</taxon>
        <taxon>Bacteroidota</taxon>
        <taxon>Flavobacteriia</taxon>
        <taxon>Flavobacteriales</taxon>
        <taxon>Flavobacteriaceae</taxon>
        <taxon>Postechiella</taxon>
    </lineage>
</organism>
<sequence length="56" mass="6533">MKFLNQFIVLFLVSICSVSAQNINQFDAQGKRHGVWKKNFENTKVLRYEGTFNHGK</sequence>
<evidence type="ECO:0000256" key="1">
    <source>
        <dbReference type="SAM" id="SignalP"/>
    </source>
</evidence>
<name>A0ABP8CIM2_9FLAO</name>
<feature type="signal peptide" evidence="1">
    <location>
        <begin position="1"/>
        <end position="20"/>
    </location>
</feature>